<sequence>MGGRGGAGGSIGAGETGRGRGMSLARFLSQQDVNRANAASVTDMGDIIRRTFERNAAEINGLELSDAEKKDAVKQMASFATTALKAAAGAVNPYASGPARLTTAQKTGSAADKAARARGEMDSYMRRLRDQSSKNRKAAENKAFSNAFVTAQKSGALEVTVNGKKYRRANKRSGTWRPV</sequence>
<accession>A0A8S5T5Y5</accession>
<dbReference type="EMBL" id="BK032754">
    <property type="protein sequence ID" value="DAF58528.1"/>
    <property type="molecule type" value="Genomic_DNA"/>
</dbReference>
<organism evidence="1">
    <name type="scientific">Siphoviridae sp. ct7GD8</name>
    <dbReference type="NCBI Taxonomy" id="2827785"/>
    <lineage>
        <taxon>Viruses</taxon>
        <taxon>Duplodnaviria</taxon>
        <taxon>Heunggongvirae</taxon>
        <taxon>Uroviricota</taxon>
        <taxon>Caudoviricetes</taxon>
    </lineage>
</organism>
<proteinExistence type="predicted"/>
<name>A0A8S5T5Y5_9CAUD</name>
<reference evidence="1" key="1">
    <citation type="journal article" date="2021" name="Proc. Natl. Acad. Sci. U.S.A.">
        <title>A Catalog of Tens of Thousands of Viruses from Human Metagenomes Reveals Hidden Associations with Chronic Diseases.</title>
        <authorList>
            <person name="Tisza M.J."/>
            <person name="Buck C.B."/>
        </authorList>
    </citation>
    <scope>NUCLEOTIDE SEQUENCE</scope>
    <source>
        <strain evidence="1">Ct7GD8</strain>
    </source>
</reference>
<protein>
    <submittedName>
        <fullName evidence="1">Uncharacterized protein</fullName>
    </submittedName>
</protein>
<evidence type="ECO:0000313" key="1">
    <source>
        <dbReference type="EMBL" id="DAF58528.1"/>
    </source>
</evidence>